<evidence type="ECO:0000313" key="2">
    <source>
        <dbReference type="Proteomes" id="UP001195769"/>
    </source>
</evidence>
<gene>
    <name evidence="1" type="ORF">F5891DRAFT_1204136</name>
</gene>
<dbReference type="AlphaFoldDB" id="A0AAD4DML5"/>
<accession>A0AAD4DML5</accession>
<reference evidence="1" key="1">
    <citation type="journal article" date="2020" name="New Phytol.">
        <title>Comparative genomics reveals dynamic genome evolution in host specialist ectomycorrhizal fungi.</title>
        <authorList>
            <person name="Lofgren L.A."/>
            <person name="Nguyen N.H."/>
            <person name="Vilgalys R."/>
            <person name="Ruytinx J."/>
            <person name="Liao H.L."/>
            <person name="Branco S."/>
            <person name="Kuo A."/>
            <person name="LaButti K."/>
            <person name="Lipzen A."/>
            <person name="Andreopoulos W."/>
            <person name="Pangilinan J."/>
            <person name="Riley R."/>
            <person name="Hundley H."/>
            <person name="Na H."/>
            <person name="Barry K."/>
            <person name="Grigoriev I.V."/>
            <person name="Stajich J.E."/>
            <person name="Kennedy P.G."/>
        </authorList>
    </citation>
    <scope>NUCLEOTIDE SEQUENCE</scope>
    <source>
        <strain evidence="1">FC203</strain>
    </source>
</reference>
<dbReference type="RefSeq" id="XP_041216104.1">
    <property type="nucleotide sequence ID" value="XM_041368976.1"/>
</dbReference>
<proteinExistence type="predicted"/>
<dbReference type="EMBL" id="JABBWK010000635">
    <property type="protein sequence ID" value="KAG1882280.1"/>
    <property type="molecule type" value="Genomic_DNA"/>
</dbReference>
<sequence length="394" mass="43733">MRICHVSGHDRSKKHQRPVTCALERVEAGSPHVSKPSALETDVDMLDLPTLFSLLDSDSTAPPENSAFSLENITGATDDDHLEVPIGDPWDSTVTKHTIGSDYYEEILAALRRGESLFLCPLEPLMEEIGVELDNDLAIEVDDTILDILDDDCSRTNEINPGSSTYPWTSISECITQLLFSSPCTRFSEAQKRAVLDWATALGAKDVPTLYSIKKTQDHIRDLVGNPTEKVCAKSGTVFYLNSVAKAIAKDYGNPLTRFTMRDYPEEGDGRMSQVHHGYKMMHNLPDDLSPPTVRVGINIFFVDELLQLSSMEYFIPKKFFEVKITPDNNAQTLALGHIVVRTDAGFSVDPKRVLTPVLSFVRTFEDIKGHATEFECGFTGFIHSSISLSSRAD</sequence>
<keyword evidence="2" id="KW-1185">Reference proteome</keyword>
<protein>
    <submittedName>
        <fullName evidence="1">Uncharacterized protein</fullName>
    </submittedName>
</protein>
<dbReference type="Proteomes" id="UP001195769">
    <property type="component" value="Unassembled WGS sequence"/>
</dbReference>
<organism evidence="1 2">
    <name type="scientific">Suillus fuscotomentosus</name>
    <dbReference type="NCBI Taxonomy" id="1912939"/>
    <lineage>
        <taxon>Eukaryota</taxon>
        <taxon>Fungi</taxon>
        <taxon>Dikarya</taxon>
        <taxon>Basidiomycota</taxon>
        <taxon>Agaricomycotina</taxon>
        <taxon>Agaricomycetes</taxon>
        <taxon>Agaricomycetidae</taxon>
        <taxon>Boletales</taxon>
        <taxon>Suillineae</taxon>
        <taxon>Suillaceae</taxon>
        <taxon>Suillus</taxon>
    </lineage>
</organism>
<comment type="caution">
    <text evidence="1">The sequence shown here is derived from an EMBL/GenBank/DDBJ whole genome shotgun (WGS) entry which is preliminary data.</text>
</comment>
<dbReference type="GeneID" id="64663274"/>
<name>A0AAD4DML5_9AGAM</name>
<evidence type="ECO:0000313" key="1">
    <source>
        <dbReference type="EMBL" id="KAG1882280.1"/>
    </source>
</evidence>